<accession>A0ABR4MX73</accession>
<sequence length="136" mass="14352">MTRTTAKQSSAAGAGVGRRQPLGKAPGRASKVTKKSEASVAAAAGAGGGGAAVTSAHMSHGKRKAANSRLAEDIESSVDDLRSIYNSAVQKHKREAERIERIEDLRRKELARQAESERRELADQAMDAALEMLGAL</sequence>
<protein>
    <submittedName>
        <fullName evidence="2">Uncharacterized protein</fullName>
    </submittedName>
</protein>
<feature type="region of interest" description="Disordered" evidence="1">
    <location>
        <begin position="1"/>
        <end position="71"/>
    </location>
</feature>
<keyword evidence="3" id="KW-1185">Reference proteome</keyword>
<comment type="caution">
    <text evidence="2">The sequence shown here is derived from an EMBL/GenBank/DDBJ whole genome shotgun (WGS) entry which is preliminary data.</text>
</comment>
<dbReference type="Proteomes" id="UP001527925">
    <property type="component" value="Unassembled WGS sequence"/>
</dbReference>
<evidence type="ECO:0000313" key="2">
    <source>
        <dbReference type="EMBL" id="KAL2911876.1"/>
    </source>
</evidence>
<evidence type="ECO:0000313" key="3">
    <source>
        <dbReference type="Proteomes" id="UP001527925"/>
    </source>
</evidence>
<organism evidence="2 3">
    <name type="scientific">Polyrhizophydium stewartii</name>
    <dbReference type="NCBI Taxonomy" id="2732419"/>
    <lineage>
        <taxon>Eukaryota</taxon>
        <taxon>Fungi</taxon>
        <taxon>Fungi incertae sedis</taxon>
        <taxon>Chytridiomycota</taxon>
        <taxon>Chytridiomycota incertae sedis</taxon>
        <taxon>Chytridiomycetes</taxon>
        <taxon>Rhizophydiales</taxon>
        <taxon>Rhizophydiales incertae sedis</taxon>
        <taxon>Polyrhizophydium</taxon>
    </lineage>
</organism>
<evidence type="ECO:0000256" key="1">
    <source>
        <dbReference type="SAM" id="MobiDB-lite"/>
    </source>
</evidence>
<proteinExistence type="predicted"/>
<feature type="compositionally biased region" description="Polar residues" evidence="1">
    <location>
        <begin position="1"/>
        <end position="11"/>
    </location>
</feature>
<name>A0ABR4MX73_9FUNG</name>
<reference evidence="2 3" key="1">
    <citation type="submission" date="2023-09" db="EMBL/GenBank/DDBJ databases">
        <title>Pangenome analysis of Batrachochytrium dendrobatidis and related Chytrids.</title>
        <authorList>
            <person name="Yacoub M.N."/>
            <person name="Stajich J.E."/>
            <person name="James T.Y."/>
        </authorList>
    </citation>
    <scope>NUCLEOTIDE SEQUENCE [LARGE SCALE GENOMIC DNA]</scope>
    <source>
        <strain evidence="2 3">JEL0888</strain>
    </source>
</reference>
<dbReference type="EMBL" id="JADGIZ020000085">
    <property type="protein sequence ID" value="KAL2911876.1"/>
    <property type="molecule type" value="Genomic_DNA"/>
</dbReference>
<gene>
    <name evidence="2" type="ORF">HK105_208659</name>
</gene>